<evidence type="ECO:0000256" key="7">
    <source>
        <dbReference type="ARBA" id="ARBA00023306"/>
    </source>
</evidence>
<keyword evidence="4 9" id="KW-0498">Mitosis</keyword>
<dbReference type="Gene3D" id="3.30.457.50">
    <property type="entry name" value="Chromosome segregation protein Spc25"/>
    <property type="match status" value="1"/>
</dbReference>
<dbReference type="GO" id="GO:0051301">
    <property type="term" value="P:cell division"/>
    <property type="evidence" value="ECO:0007669"/>
    <property type="project" value="UniProtKB-UniRule"/>
</dbReference>
<dbReference type="PANTHER" id="PTHR14281:SF0">
    <property type="entry name" value="KINETOCHORE PROTEIN SPC25"/>
    <property type="match status" value="1"/>
</dbReference>
<feature type="domain" description="Chromosome segregation protein Spc25 C-terminal" evidence="11">
    <location>
        <begin position="180"/>
        <end position="249"/>
    </location>
</feature>
<comment type="subcellular location">
    <subcellularLocation>
        <location evidence="9">Nucleus</location>
    </subcellularLocation>
    <subcellularLocation>
        <location evidence="9">Chromosome</location>
        <location evidence="9">Centromere</location>
        <location evidence="9">Kinetochore</location>
    </subcellularLocation>
</comment>
<evidence type="ECO:0000256" key="4">
    <source>
        <dbReference type="ARBA" id="ARBA00022776"/>
    </source>
</evidence>
<evidence type="ECO:0000256" key="8">
    <source>
        <dbReference type="ARBA" id="ARBA00023328"/>
    </source>
</evidence>
<dbReference type="EMBL" id="MCFC01000001">
    <property type="protein sequence ID" value="ORY35564.1"/>
    <property type="molecule type" value="Genomic_DNA"/>
</dbReference>
<keyword evidence="13" id="KW-1185">Reference proteome</keyword>
<dbReference type="PANTHER" id="PTHR14281">
    <property type="entry name" value="KINETOCHORE PROTEIN SPC25-RELATED"/>
    <property type="match status" value="1"/>
</dbReference>
<organism evidence="12 13">
    <name type="scientific">Naematelia encephala</name>
    <dbReference type="NCBI Taxonomy" id="71784"/>
    <lineage>
        <taxon>Eukaryota</taxon>
        <taxon>Fungi</taxon>
        <taxon>Dikarya</taxon>
        <taxon>Basidiomycota</taxon>
        <taxon>Agaricomycotina</taxon>
        <taxon>Tremellomycetes</taxon>
        <taxon>Tremellales</taxon>
        <taxon>Naemateliaceae</taxon>
        <taxon>Naematelia</taxon>
    </lineage>
</organism>
<protein>
    <recommendedName>
        <fullName evidence="9">Kinetochore protein SPC25</fullName>
    </recommendedName>
</protein>
<dbReference type="FunCoup" id="A0A1Y2BLB7">
    <property type="interactions" value="110"/>
</dbReference>
<keyword evidence="3 9" id="KW-0132">Cell division</keyword>
<comment type="caution">
    <text evidence="12">The sequence shown here is derived from an EMBL/GenBank/DDBJ whole genome shotgun (WGS) entry which is preliminary data.</text>
</comment>
<dbReference type="InterPro" id="IPR045143">
    <property type="entry name" value="Spc25"/>
</dbReference>
<evidence type="ECO:0000256" key="3">
    <source>
        <dbReference type="ARBA" id="ARBA00022618"/>
    </source>
</evidence>
<dbReference type="OrthoDB" id="4056921at2759"/>
<evidence type="ECO:0000259" key="11">
    <source>
        <dbReference type="Pfam" id="PF08234"/>
    </source>
</evidence>
<evidence type="ECO:0000256" key="2">
    <source>
        <dbReference type="ARBA" id="ARBA00022454"/>
    </source>
</evidence>
<evidence type="ECO:0000256" key="6">
    <source>
        <dbReference type="ARBA" id="ARBA00023054"/>
    </source>
</evidence>
<dbReference type="FunFam" id="3.30.457.50:FF:000001">
    <property type="entry name" value="Probable kinetochore protein spc25"/>
    <property type="match status" value="1"/>
</dbReference>
<keyword evidence="5 9" id="KW-0995">Kinetochore</keyword>
<dbReference type="GO" id="GO:0007059">
    <property type="term" value="P:chromosome segregation"/>
    <property type="evidence" value="ECO:0007669"/>
    <property type="project" value="InterPro"/>
</dbReference>
<evidence type="ECO:0000313" key="12">
    <source>
        <dbReference type="EMBL" id="ORY35564.1"/>
    </source>
</evidence>
<accession>A0A1Y2BLB7</accession>
<keyword evidence="9" id="KW-0539">Nucleus</keyword>
<reference evidence="12 13" key="1">
    <citation type="submission" date="2016-07" db="EMBL/GenBank/DDBJ databases">
        <title>Pervasive Adenine N6-methylation of Active Genes in Fungi.</title>
        <authorList>
            <consortium name="DOE Joint Genome Institute"/>
            <person name="Mondo S.J."/>
            <person name="Dannebaum R.O."/>
            <person name="Kuo R.C."/>
            <person name="Labutti K."/>
            <person name="Haridas S."/>
            <person name="Kuo A."/>
            <person name="Salamov A."/>
            <person name="Ahrendt S.R."/>
            <person name="Lipzen A."/>
            <person name="Sullivan W."/>
            <person name="Andreopoulos W.B."/>
            <person name="Clum A."/>
            <person name="Lindquist E."/>
            <person name="Daum C."/>
            <person name="Ramamoorthy G.K."/>
            <person name="Gryganskyi A."/>
            <person name="Culley D."/>
            <person name="Magnuson J.K."/>
            <person name="James T.Y."/>
            <person name="O'Malley M.A."/>
            <person name="Stajich J.E."/>
            <person name="Spatafora J.W."/>
            <person name="Visel A."/>
            <person name="Grigoriev I.V."/>
        </authorList>
    </citation>
    <scope>NUCLEOTIDE SEQUENCE [LARGE SCALE GENOMIC DNA]</scope>
    <source>
        <strain evidence="12 13">68-887.2</strain>
    </source>
</reference>
<dbReference type="GO" id="GO:0005634">
    <property type="term" value="C:nucleus"/>
    <property type="evidence" value="ECO:0007669"/>
    <property type="project" value="UniProtKB-SubCell"/>
</dbReference>
<keyword evidence="8 9" id="KW-0137">Centromere</keyword>
<keyword evidence="7 9" id="KW-0131">Cell cycle</keyword>
<dbReference type="GO" id="GO:0031262">
    <property type="term" value="C:Ndc80 complex"/>
    <property type="evidence" value="ECO:0007669"/>
    <property type="project" value="InterPro"/>
</dbReference>
<dbReference type="InParanoid" id="A0A1Y2BLB7"/>
<feature type="region of interest" description="Disordered" evidence="10">
    <location>
        <begin position="134"/>
        <end position="154"/>
    </location>
</feature>
<keyword evidence="6" id="KW-0175">Coiled coil</keyword>
<dbReference type="InterPro" id="IPR013255">
    <property type="entry name" value="Spc25_C"/>
</dbReference>
<dbReference type="AlphaFoldDB" id="A0A1Y2BLB7"/>
<proteinExistence type="inferred from homology"/>
<comment type="similarity">
    <text evidence="1 9">Belongs to the SPC25 family.</text>
</comment>
<dbReference type="STRING" id="71784.A0A1Y2BLB7"/>
<comment type="function">
    <text evidence="9">Acts as a component of the essential kinetochore-associated NDC80 complex, which is required for chromosome segregation and spindle checkpoint activity.</text>
</comment>
<gene>
    <name evidence="12" type="ORF">BCR39DRAFT_510818</name>
</gene>
<evidence type="ECO:0000256" key="1">
    <source>
        <dbReference type="ARBA" id="ARBA00006379"/>
    </source>
</evidence>
<evidence type="ECO:0000256" key="9">
    <source>
        <dbReference type="RuleBase" id="RU367150"/>
    </source>
</evidence>
<keyword evidence="2 9" id="KW-0158">Chromosome</keyword>
<dbReference type="Proteomes" id="UP000193986">
    <property type="component" value="Unassembled WGS sequence"/>
</dbReference>
<comment type="subunit">
    <text evidence="9">Component of the NDC80 complex.</text>
</comment>
<feature type="compositionally biased region" description="Basic and acidic residues" evidence="10">
    <location>
        <begin position="136"/>
        <end position="154"/>
    </location>
</feature>
<name>A0A1Y2BLB7_9TREE</name>
<dbReference type="CDD" id="cd23784">
    <property type="entry name" value="RWD_Spc25"/>
    <property type="match status" value="1"/>
</dbReference>
<evidence type="ECO:0000313" key="13">
    <source>
        <dbReference type="Proteomes" id="UP000193986"/>
    </source>
</evidence>
<sequence length="270" mass="30817">MPPTAFLAAPKPVSLHAILDVNNFQSPTPNIDLEWEPFQAHVEAFLNAIDKYTLDAKTEIAARASDHIALVRDMKADKDETERRIQLEREKEGEMLATLEQERHTLQDLTSSLSHLQTTLSKVKDQSATLESELNSVKKEVSTERAEKERQRRKLEEMQEQDEIELGGLEEVLGWRIEGIRENILLMRFTLIDPSDPEREFSLVIDVSKQDYSVPRCEPPLASLPDMLQQLNTDRDLYGFIKRARKAFRALVPSQSGSTKFDDMSGPGHY</sequence>
<evidence type="ECO:0000256" key="10">
    <source>
        <dbReference type="SAM" id="MobiDB-lite"/>
    </source>
</evidence>
<dbReference type="Pfam" id="PF08234">
    <property type="entry name" value="Spindle_Spc25"/>
    <property type="match status" value="1"/>
</dbReference>
<evidence type="ECO:0000256" key="5">
    <source>
        <dbReference type="ARBA" id="ARBA00022838"/>
    </source>
</evidence>